<accession>A0A1H9YF29</accession>
<keyword evidence="3" id="KW-1185">Reference proteome</keyword>
<dbReference type="Proteomes" id="UP000198507">
    <property type="component" value="Unassembled WGS sequence"/>
</dbReference>
<sequence length="211" mass="22998">MKPLSFVLDFLPWIVFTVVARRSAADAVAWSALLAVVLTAVLLIRARQRGDPTTLNAVSLGIFGVIAVLGFVGGPPVDDWLYTWGRPLVGVVLGVYVLATASARPFTEQYARQSTPRQYWGSPTFHSINRVISAAWGLGLVVIGGCSLLLTALDQQHTTFSSVHLVELLLNWVIPIAVIWGLVKFTAAYPDHVTGREQTVPTPAQDHDRRT</sequence>
<feature type="transmembrane region" description="Helical" evidence="1">
    <location>
        <begin position="84"/>
        <end position="107"/>
    </location>
</feature>
<keyword evidence="1" id="KW-0812">Transmembrane</keyword>
<dbReference type="EMBL" id="FOIE01000001">
    <property type="protein sequence ID" value="SES67498.1"/>
    <property type="molecule type" value="Genomic_DNA"/>
</dbReference>
<evidence type="ECO:0008006" key="4">
    <source>
        <dbReference type="Google" id="ProtNLM"/>
    </source>
</evidence>
<evidence type="ECO:0000256" key="1">
    <source>
        <dbReference type="SAM" id="Phobius"/>
    </source>
</evidence>
<dbReference type="AlphaFoldDB" id="A0A1H9YF29"/>
<proteinExistence type="predicted"/>
<dbReference type="OrthoDB" id="3870305at2"/>
<evidence type="ECO:0000313" key="2">
    <source>
        <dbReference type="EMBL" id="SES67498.1"/>
    </source>
</evidence>
<evidence type="ECO:0000313" key="3">
    <source>
        <dbReference type="Proteomes" id="UP000198507"/>
    </source>
</evidence>
<keyword evidence="1" id="KW-1133">Transmembrane helix</keyword>
<dbReference type="RefSeq" id="WP_091437470.1">
    <property type="nucleotide sequence ID" value="NZ_FOIE01000001.1"/>
</dbReference>
<protein>
    <recommendedName>
        <fullName evidence="4">Intracellular septation protein A</fullName>
    </recommendedName>
</protein>
<keyword evidence="1" id="KW-0472">Membrane</keyword>
<reference evidence="3" key="1">
    <citation type="submission" date="2016-10" db="EMBL/GenBank/DDBJ databases">
        <authorList>
            <person name="Varghese N."/>
            <person name="Submissions S."/>
        </authorList>
    </citation>
    <scope>NUCLEOTIDE SEQUENCE [LARGE SCALE GENOMIC DNA]</scope>
    <source>
        <strain evidence="3">DSM 44209</strain>
    </source>
</reference>
<gene>
    <name evidence="2" type="ORF">SAMN04488546_0072</name>
</gene>
<name>A0A1H9YF29_9ACTN</name>
<feature type="transmembrane region" description="Helical" evidence="1">
    <location>
        <begin position="162"/>
        <end position="183"/>
    </location>
</feature>
<feature type="transmembrane region" description="Helical" evidence="1">
    <location>
        <begin position="53"/>
        <end position="72"/>
    </location>
</feature>
<organism evidence="2 3">
    <name type="scientific">Geodermatophilus poikilotrophus</name>
    <dbReference type="NCBI Taxonomy" id="1333667"/>
    <lineage>
        <taxon>Bacteria</taxon>
        <taxon>Bacillati</taxon>
        <taxon>Actinomycetota</taxon>
        <taxon>Actinomycetes</taxon>
        <taxon>Geodermatophilales</taxon>
        <taxon>Geodermatophilaceae</taxon>
        <taxon>Geodermatophilus</taxon>
    </lineage>
</organism>
<feature type="transmembrane region" description="Helical" evidence="1">
    <location>
        <begin position="128"/>
        <end position="150"/>
    </location>
</feature>
<feature type="transmembrane region" description="Helical" evidence="1">
    <location>
        <begin position="27"/>
        <end position="46"/>
    </location>
</feature>